<keyword evidence="3" id="KW-1185">Reference proteome</keyword>
<comment type="caution">
    <text evidence="2">The sequence shown here is derived from an EMBL/GenBank/DDBJ whole genome shotgun (WGS) entry which is preliminary data.</text>
</comment>
<evidence type="ECO:0000313" key="3">
    <source>
        <dbReference type="Proteomes" id="UP001141552"/>
    </source>
</evidence>
<protein>
    <recommendedName>
        <fullName evidence="4">NADP-dependent oxidoreductase domain-containing protein</fullName>
    </recommendedName>
</protein>
<feature type="signal peptide" evidence="1">
    <location>
        <begin position="1"/>
        <end position="17"/>
    </location>
</feature>
<evidence type="ECO:0008006" key="4">
    <source>
        <dbReference type="Google" id="ProtNLM"/>
    </source>
</evidence>
<dbReference type="OrthoDB" id="1744948at2759"/>
<organism evidence="2 3">
    <name type="scientific">Turnera subulata</name>
    <dbReference type="NCBI Taxonomy" id="218843"/>
    <lineage>
        <taxon>Eukaryota</taxon>
        <taxon>Viridiplantae</taxon>
        <taxon>Streptophyta</taxon>
        <taxon>Embryophyta</taxon>
        <taxon>Tracheophyta</taxon>
        <taxon>Spermatophyta</taxon>
        <taxon>Magnoliopsida</taxon>
        <taxon>eudicotyledons</taxon>
        <taxon>Gunneridae</taxon>
        <taxon>Pentapetalae</taxon>
        <taxon>rosids</taxon>
        <taxon>fabids</taxon>
        <taxon>Malpighiales</taxon>
        <taxon>Passifloraceae</taxon>
        <taxon>Turnera</taxon>
    </lineage>
</organism>
<dbReference type="AlphaFoldDB" id="A0A9Q0F2H9"/>
<name>A0A9Q0F2H9_9ROSI</name>
<dbReference type="PANTHER" id="PTHR45274">
    <property type="entry name" value="NAD(P)-BINDING ROSSMANN-FOLD SUPERFAMILY PROTEIN"/>
    <property type="match status" value="1"/>
</dbReference>
<gene>
    <name evidence="2" type="ORF">Tsubulata_019495</name>
</gene>
<evidence type="ECO:0000256" key="1">
    <source>
        <dbReference type="SAM" id="SignalP"/>
    </source>
</evidence>
<dbReference type="EMBL" id="JAKUCV010007686">
    <property type="protein sequence ID" value="KAJ4822381.1"/>
    <property type="molecule type" value="Genomic_DNA"/>
</dbReference>
<reference evidence="2" key="1">
    <citation type="submission" date="2022-02" db="EMBL/GenBank/DDBJ databases">
        <authorList>
            <person name="Henning P.M."/>
            <person name="McCubbin A.G."/>
            <person name="Shore J.S."/>
        </authorList>
    </citation>
    <scope>NUCLEOTIDE SEQUENCE</scope>
    <source>
        <strain evidence="2">F60SS</strain>
        <tissue evidence="2">Leaves</tissue>
    </source>
</reference>
<accession>A0A9Q0F2H9</accession>
<proteinExistence type="predicted"/>
<evidence type="ECO:0000313" key="2">
    <source>
        <dbReference type="EMBL" id="KAJ4822381.1"/>
    </source>
</evidence>
<sequence>MSHLIRLAWVCVGGCWCGEWLTLGSGRSMISGWLGSKFATEAMILPLDLASGEFALKEAVDKADSCFNDAGVDYMIQNAAYERPVSEQQYE</sequence>
<feature type="chain" id="PRO_5040366670" description="NADP-dependent oxidoreductase domain-containing protein" evidence="1">
    <location>
        <begin position="18"/>
        <end position="91"/>
    </location>
</feature>
<keyword evidence="1" id="KW-0732">Signal</keyword>
<dbReference type="PANTHER" id="PTHR45274:SF2">
    <property type="entry name" value="NAD(P)-BINDING ROSSMANN-FOLD SUPERFAMILY PROTEIN"/>
    <property type="match status" value="1"/>
</dbReference>
<dbReference type="GO" id="GO:0016020">
    <property type="term" value="C:membrane"/>
    <property type="evidence" value="ECO:0007669"/>
    <property type="project" value="TreeGrafter"/>
</dbReference>
<dbReference type="Proteomes" id="UP001141552">
    <property type="component" value="Unassembled WGS sequence"/>
</dbReference>
<reference evidence="2" key="2">
    <citation type="journal article" date="2023" name="Plants (Basel)">
        <title>Annotation of the Turnera subulata (Passifloraceae) Draft Genome Reveals the S-Locus Evolved after the Divergence of Turneroideae from Passifloroideae in a Stepwise Manner.</title>
        <authorList>
            <person name="Henning P.M."/>
            <person name="Roalson E.H."/>
            <person name="Mir W."/>
            <person name="McCubbin A.G."/>
            <person name="Shore J.S."/>
        </authorList>
    </citation>
    <scope>NUCLEOTIDE SEQUENCE</scope>
    <source>
        <strain evidence="2">F60SS</strain>
    </source>
</reference>